<proteinExistence type="predicted"/>
<dbReference type="AlphaFoldDB" id="A0AAV3FEP1"/>
<dbReference type="Pfam" id="PF09643">
    <property type="entry name" value="YopX"/>
    <property type="match status" value="1"/>
</dbReference>
<evidence type="ECO:0000313" key="3">
    <source>
        <dbReference type="Proteomes" id="UP000005358"/>
    </source>
</evidence>
<organism evidence="2 3">
    <name type="scientific">Clostridium perfringens F262</name>
    <dbReference type="NCBI Taxonomy" id="883064"/>
    <lineage>
        <taxon>Bacteria</taxon>
        <taxon>Bacillati</taxon>
        <taxon>Bacillota</taxon>
        <taxon>Clostridia</taxon>
        <taxon>Eubacteriales</taxon>
        <taxon>Clostridiaceae</taxon>
        <taxon>Clostridium</taxon>
    </lineage>
</organism>
<dbReference type="Gene3D" id="2.30.30.290">
    <property type="entry name" value="YopX-like domains"/>
    <property type="match status" value="1"/>
</dbReference>
<dbReference type="RefSeq" id="WP_003481059.1">
    <property type="nucleotide sequence ID" value="NZ_CM001477.1"/>
</dbReference>
<reference evidence="2 3" key="1">
    <citation type="journal article" date="2012" name="PLoS ONE">
        <title>Genome Sequencing and Analysis of a Type A Clostridium perfringens Isolate from a Case of Bovine Clostridial Abomasitis.</title>
        <authorList>
            <person name="Nowell V.J."/>
            <person name="Kropinski A.M."/>
            <person name="Songer J.G."/>
            <person name="Macinnes J.I."/>
            <person name="Parreira V.R."/>
            <person name="Prescott J.F."/>
        </authorList>
    </citation>
    <scope>NUCLEOTIDE SEQUENCE [LARGE SCALE GENOMIC DNA]</scope>
    <source>
        <strain evidence="2 3">F262</strain>
    </source>
</reference>
<name>A0AAV3FEP1_CLOPF</name>
<accession>A0AAV3FEP1</accession>
<gene>
    <name evidence="2" type="ORF">HA1_06332</name>
</gene>
<dbReference type="EMBL" id="AFES01000016">
    <property type="protein sequence ID" value="EIA17575.1"/>
    <property type="molecule type" value="Genomic_DNA"/>
</dbReference>
<comment type="caution">
    <text evidence="2">The sequence shown here is derived from an EMBL/GenBank/DDBJ whole genome shotgun (WGS) entry which is preliminary data.</text>
</comment>
<evidence type="ECO:0000313" key="2">
    <source>
        <dbReference type="EMBL" id="EIA17575.1"/>
    </source>
</evidence>
<dbReference type="InterPro" id="IPR019096">
    <property type="entry name" value="YopX_protein"/>
</dbReference>
<sequence>MKTIKFRGKSKESNDWVYGFYYEIPAPLKCIGKQDDPKGYIVIKNPNAVNDWGMPIQMVAVEVDKETICQYTGLKDVNGKEVYEGDIILSPWWDDEPQEVVFKDYGFKGRDIRQKIIYGRELYFGIDDLLNGCFGEVFKVIGNIYENPELLK</sequence>
<evidence type="ECO:0000259" key="1">
    <source>
        <dbReference type="Pfam" id="PF09643"/>
    </source>
</evidence>
<dbReference type="InterPro" id="IPR023385">
    <property type="entry name" value="YopX-like_C"/>
</dbReference>
<protein>
    <submittedName>
        <fullName evidence="2">Phage protein</fullName>
    </submittedName>
</protein>
<dbReference type="Proteomes" id="UP000005358">
    <property type="component" value="Chromosome"/>
</dbReference>
<feature type="domain" description="YopX protein" evidence="1">
    <location>
        <begin position="5"/>
        <end position="152"/>
    </location>
</feature>
<dbReference type="SUPFAM" id="SSF159006">
    <property type="entry name" value="YopX-like"/>
    <property type="match status" value="1"/>
</dbReference>